<feature type="region of interest" description="Disordered" evidence="1">
    <location>
        <begin position="550"/>
        <end position="759"/>
    </location>
</feature>
<sequence length="1051" mass="116329">MGYAAVGGSAASSNVAEEEGFRASIIRKRHSLFGSRAAESTSSLSLHTTTPAPAPAEHHNAQEATTGDSRRRSFFGGRFAFGTKKEEQPRTRDTSPPKLDPMRVQQHLRGFSVPADVSLTEDNYYRNHTKSTISPPFHFQHVTHTKKKHLPALDSVDEKILNKEFVATSTSQVPKRHLQGIQAEDLSVNPEAMGLIRGSVDKPPARTEKTKSAAPSAKAARSSRYEDITALPDISKPKRSLSTKTRRDEWGSLLGFSEKGKSSSTESQGLTKARADTYNALLGIREDTETSESKAEVSNLSGFPILSQKQSADSSTPRNDMGSILGFTTLTQKQSADSTRPAPAEDASTSLGYSPLTPKQSADPPKPPPKDDMGSLLGFSTLTQKHTVQSLDSARPTRPSMDENKRLSSLGRGQKTEHSLSRGVSSLLRFKDRSMSESAVASPRAKREEVNALLGIAEEKPKRQSKQPIDEKKQDEINALLGLPKVKSKKFEPMAPPAPPRPRRSDEELKIRNQIVPSAPSPLLPPPDRPRRDSKDVQHLRDMGFGQLLYRANSNESRQGHTLGRELTNESRPSLTLQRQNSTSSQQAQQMRRETSNDTRSGQAMARQSSNDSRLGYPLLRHDSNTLGQPSPRHDSHSFAPALHRQDSNTSRHTPTSPYSPRFPTEEEAPSPVGGPEDFARAQQVVYRSRQPLPPLPRVTNISPEGRSPLQTVSELGETYTPLRTPTDSAISPRSPNYARSPSKITRSPELTGPSIPDDDRWEREIDFLYSKQMEATNDFDWDNVSVMTPHRLSKLSVREPEKRLSLNMPSETTLGAGRLSKKFSEGSLRSSIYMPAALNIQPQHRVYAAKQMSPVDEYSSGMSRASPEIRVMDVNDHRQEVSYPVVALHMHGYESIAAGYLSDPESNSERSQHRKSNSYSSWESRPSVAKEAARYSNASINNVPELTYTRRPKQPITSIPGYNSPQELQTSNPMHDYTAFTKGPYAQYDASPTEYVSVRRPESISQSALLRVAAARSSRDQAQLESQKWSRGASNSPTSPYPQEQHSGWI</sequence>
<dbReference type="EMBL" id="CP051141">
    <property type="protein sequence ID" value="QIW98353.1"/>
    <property type="molecule type" value="Genomic_DNA"/>
</dbReference>
<reference evidence="2 3" key="1">
    <citation type="journal article" date="2016" name="Sci. Rep.">
        <title>Peltaster fructicola genome reveals evolution from an invasive phytopathogen to an ectophytic parasite.</title>
        <authorList>
            <person name="Xu C."/>
            <person name="Chen H."/>
            <person name="Gleason M.L."/>
            <person name="Xu J.R."/>
            <person name="Liu H."/>
            <person name="Zhang R."/>
            <person name="Sun G."/>
        </authorList>
    </citation>
    <scope>NUCLEOTIDE SEQUENCE [LARGE SCALE GENOMIC DNA]</scope>
    <source>
        <strain evidence="2 3">LNHT1506</strain>
    </source>
</reference>
<feature type="compositionally biased region" description="Low complexity" evidence="1">
    <location>
        <begin position="212"/>
        <end position="222"/>
    </location>
</feature>
<dbReference type="AlphaFoldDB" id="A0A6H0XUE5"/>
<feature type="region of interest" description="Disordered" evidence="1">
    <location>
        <begin position="902"/>
        <end position="927"/>
    </location>
</feature>
<feature type="compositionally biased region" description="Basic and acidic residues" evidence="1">
    <location>
        <begin position="457"/>
        <end position="476"/>
    </location>
</feature>
<evidence type="ECO:0000256" key="1">
    <source>
        <dbReference type="SAM" id="MobiDB-lite"/>
    </source>
</evidence>
<feature type="region of interest" description="Disordered" evidence="1">
    <location>
        <begin position="36"/>
        <end position="101"/>
    </location>
</feature>
<feature type="compositionally biased region" description="Basic and acidic residues" evidence="1">
    <location>
        <begin position="83"/>
        <end position="95"/>
    </location>
</feature>
<feature type="compositionally biased region" description="Low complexity" evidence="1">
    <location>
        <begin position="40"/>
        <end position="50"/>
    </location>
</feature>
<feature type="region of interest" description="Disordered" evidence="1">
    <location>
        <begin position="1015"/>
        <end position="1051"/>
    </location>
</feature>
<organism evidence="2 3">
    <name type="scientific">Peltaster fructicola</name>
    <dbReference type="NCBI Taxonomy" id="286661"/>
    <lineage>
        <taxon>Eukaryota</taxon>
        <taxon>Fungi</taxon>
        <taxon>Dikarya</taxon>
        <taxon>Ascomycota</taxon>
        <taxon>Pezizomycotina</taxon>
        <taxon>Dothideomycetes</taxon>
        <taxon>Dothideomycetes incertae sedis</taxon>
        <taxon>Peltaster</taxon>
    </lineage>
</organism>
<feature type="compositionally biased region" description="Basic and acidic residues" evidence="1">
    <location>
        <begin position="199"/>
        <end position="211"/>
    </location>
</feature>
<feature type="region of interest" description="Disordered" evidence="1">
    <location>
        <begin position="330"/>
        <end position="536"/>
    </location>
</feature>
<evidence type="ECO:0008006" key="4">
    <source>
        <dbReference type="Google" id="ProtNLM"/>
    </source>
</evidence>
<feature type="compositionally biased region" description="Polar residues" evidence="1">
    <location>
        <begin position="648"/>
        <end position="659"/>
    </location>
</feature>
<feature type="region of interest" description="Disordered" evidence="1">
    <location>
        <begin position="945"/>
        <end position="979"/>
    </location>
</feature>
<feature type="compositionally biased region" description="Polar residues" evidence="1">
    <location>
        <begin position="347"/>
        <end position="360"/>
    </location>
</feature>
<gene>
    <name evidence="2" type="ORF">AMS68_003871</name>
</gene>
<keyword evidence="3" id="KW-1185">Reference proteome</keyword>
<evidence type="ECO:0000313" key="2">
    <source>
        <dbReference type="EMBL" id="QIW98353.1"/>
    </source>
</evidence>
<evidence type="ECO:0000313" key="3">
    <source>
        <dbReference type="Proteomes" id="UP000503462"/>
    </source>
</evidence>
<feature type="compositionally biased region" description="Polar residues" evidence="1">
    <location>
        <begin position="956"/>
        <end position="974"/>
    </location>
</feature>
<accession>A0A6H0XUE5</accession>
<feature type="compositionally biased region" description="Polar residues" evidence="1">
    <location>
        <begin position="378"/>
        <end position="392"/>
    </location>
</feature>
<name>A0A6H0XUE5_9PEZI</name>
<dbReference type="Proteomes" id="UP000503462">
    <property type="component" value="Chromosome 3"/>
</dbReference>
<feature type="region of interest" description="Disordered" evidence="1">
    <location>
        <begin position="252"/>
        <end position="271"/>
    </location>
</feature>
<feature type="compositionally biased region" description="Polar residues" evidence="1">
    <location>
        <begin position="598"/>
        <end position="613"/>
    </location>
</feature>
<protein>
    <recommendedName>
        <fullName evidence="4">CRIB domain-containing protein</fullName>
    </recommendedName>
</protein>
<proteinExistence type="predicted"/>
<feature type="region of interest" description="Disordered" evidence="1">
    <location>
        <begin position="196"/>
        <end position="231"/>
    </location>
</feature>
<dbReference type="OrthoDB" id="3946739at2759"/>
<feature type="compositionally biased region" description="Polar residues" evidence="1">
    <location>
        <begin position="722"/>
        <end position="746"/>
    </location>
</feature>
<feature type="compositionally biased region" description="Polar residues" evidence="1">
    <location>
        <begin position="1021"/>
        <end position="1051"/>
    </location>
</feature>
<feature type="compositionally biased region" description="Polar residues" evidence="1">
    <location>
        <begin position="570"/>
        <end position="590"/>
    </location>
</feature>